<protein>
    <submittedName>
        <fullName evidence="2">Uncharacterized protein</fullName>
    </submittedName>
</protein>
<dbReference type="HOGENOM" id="CLU_2193137_0_0_11"/>
<organism evidence="2 3">
    <name type="scientific">Frankia casuarinae (strain DSM 45818 / CECT 9043 / HFP020203 / CcI3)</name>
    <dbReference type="NCBI Taxonomy" id="106370"/>
    <lineage>
        <taxon>Bacteria</taxon>
        <taxon>Bacillati</taxon>
        <taxon>Actinomycetota</taxon>
        <taxon>Actinomycetes</taxon>
        <taxon>Frankiales</taxon>
        <taxon>Frankiaceae</taxon>
        <taxon>Frankia</taxon>
    </lineage>
</organism>
<gene>
    <name evidence="2" type="ordered locus">Francci3_1485</name>
</gene>
<feature type="compositionally biased region" description="Basic and acidic residues" evidence="1">
    <location>
        <begin position="33"/>
        <end position="78"/>
    </location>
</feature>
<feature type="region of interest" description="Disordered" evidence="1">
    <location>
        <begin position="1"/>
        <end position="108"/>
    </location>
</feature>
<dbReference type="KEGG" id="fra:Francci3_1485"/>
<name>Q2JCY1_FRACC</name>
<accession>Q2JCY1</accession>
<keyword evidence="3" id="KW-1185">Reference proteome</keyword>
<evidence type="ECO:0000313" key="3">
    <source>
        <dbReference type="Proteomes" id="UP000001937"/>
    </source>
</evidence>
<proteinExistence type="predicted"/>
<dbReference type="EMBL" id="CP000249">
    <property type="protein sequence ID" value="ABD10861.1"/>
    <property type="molecule type" value="Genomic_DNA"/>
</dbReference>
<reference evidence="2 3" key="1">
    <citation type="journal article" date="2007" name="Genome Res.">
        <title>Genome characteristics of facultatively symbiotic Frankia sp. strains reflect host range and host plant biogeography.</title>
        <authorList>
            <person name="Normand P."/>
            <person name="Lapierre P."/>
            <person name="Tisa L.S."/>
            <person name="Gogarten J.P."/>
            <person name="Alloisio N."/>
            <person name="Bagnarol E."/>
            <person name="Bassi C.A."/>
            <person name="Berry A.M."/>
            <person name="Bickhart D.M."/>
            <person name="Choisne N."/>
            <person name="Couloux A."/>
            <person name="Cournoyer B."/>
            <person name="Cruveiller S."/>
            <person name="Daubin V."/>
            <person name="Demange N."/>
            <person name="Francino M.P."/>
            <person name="Goltsman E."/>
            <person name="Huang Y."/>
            <person name="Kopp O.R."/>
            <person name="Labarre L."/>
            <person name="Lapidus A."/>
            <person name="Lavire C."/>
            <person name="Marechal J."/>
            <person name="Martinez M."/>
            <person name="Mastronunzio J.E."/>
            <person name="Mullin B.C."/>
            <person name="Niemann J."/>
            <person name="Pujic P."/>
            <person name="Rawnsley T."/>
            <person name="Rouy Z."/>
            <person name="Schenowitz C."/>
            <person name="Sellstedt A."/>
            <person name="Tavares F."/>
            <person name="Tomkins J.P."/>
            <person name="Vallenet D."/>
            <person name="Valverde C."/>
            <person name="Wall L.G."/>
            <person name="Wang Y."/>
            <person name="Medigue C."/>
            <person name="Benson D.R."/>
        </authorList>
    </citation>
    <scope>NUCLEOTIDE SEQUENCE [LARGE SCALE GENOMIC DNA]</scope>
    <source>
        <strain evidence="3">DSM 45818 / CECT 9043 / CcI3</strain>
    </source>
</reference>
<evidence type="ECO:0000256" key="1">
    <source>
        <dbReference type="SAM" id="MobiDB-lite"/>
    </source>
</evidence>
<dbReference type="STRING" id="106370.Francci3_1485"/>
<dbReference type="Proteomes" id="UP000001937">
    <property type="component" value="Chromosome"/>
</dbReference>
<sequence>MVPVAFAGTLPDTAGRGEAVPRAGLRRQVTASNEHDGDVLPALARRDAGTERDGTKRWRSRCERAERGVARPTDRRGGATELPAGPADQPARDGRRRATGAAGGAAGG</sequence>
<evidence type="ECO:0000313" key="2">
    <source>
        <dbReference type="EMBL" id="ABD10861.1"/>
    </source>
</evidence>
<dbReference type="AlphaFoldDB" id="Q2JCY1"/>